<dbReference type="EMBL" id="LR899012">
    <property type="protein sequence ID" value="CAD7088718.1"/>
    <property type="molecule type" value="Genomic_DNA"/>
</dbReference>
<keyword evidence="2" id="KW-1185">Reference proteome</keyword>
<evidence type="ECO:0000313" key="1">
    <source>
        <dbReference type="EMBL" id="CAD7088718.1"/>
    </source>
</evidence>
<protein>
    <submittedName>
        <fullName evidence="1">Uncharacterized protein</fullName>
    </submittedName>
</protein>
<dbReference type="InParanoid" id="A0A7R8YWS3"/>
<reference evidence="1 2" key="1">
    <citation type="submission" date="2020-11" db="EMBL/GenBank/DDBJ databases">
        <authorList>
            <person name="Wallbank WR R."/>
            <person name="Pardo Diaz C."/>
            <person name="Kozak K."/>
            <person name="Martin S."/>
            <person name="Jiggins C."/>
            <person name="Moest M."/>
            <person name="Warren A I."/>
            <person name="Generalovic N T."/>
            <person name="Byers J.R.P. K."/>
            <person name="Montejo-Kovacevich G."/>
            <person name="Yen C E."/>
        </authorList>
    </citation>
    <scope>NUCLEOTIDE SEQUENCE [LARGE SCALE GENOMIC DNA]</scope>
</reference>
<organism evidence="1 2">
    <name type="scientific">Hermetia illucens</name>
    <name type="common">Black soldier fly</name>
    <dbReference type="NCBI Taxonomy" id="343691"/>
    <lineage>
        <taxon>Eukaryota</taxon>
        <taxon>Metazoa</taxon>
        <taxon>Ecdysozoa</taxon>
        <taxon>Arthropoda</taxon>
        <taxon>Hexapoda</taxon>
        <taxon>Insecta</taxon>
        <taxon>Pterygota</taxon>
        <taxon>Neoptera</taxon>
        <taxon>Endopterygota</taxon>
        <taxon>Diptera</taxon>
        <taxon>Brachycera</taxon>
        <taxon>Stratiomyomorpha</taxon>
        <taxon>Stratiomyidae</taxon>
        <taxon>Hermetiinae</taxon>
        <taxon>Hermetia</taxon>
    </lineage>
</organism>
<accession>A0A7R8YWS3</accession>
<gene>
    <name evidence="1" type="ORF">HERILL_LOCUS11319</name>
</gene>
<dbReference type="AlphaFoldDB" id="A0A7R8YWS3"/>
<sequence>MGDIYELLTYKFKQLRLEKFAFWGRISPGKSMLNVGLSWPPDQIEGFSSKRSLSSYWGVNAIRNKENSVMKLLIILPLAFAIVVDAGIMGDIGNLASDLADNLTQGVERIDTGSIADDLVGRTAADHTSDLSKGLSEGIEGLSSVTKIPNNDNLPLPGKVKDLLTLL</sequence>
<name>A0A7R8YWS3_HERIL</name>
<proteinExistence type="predicted"/>
<dbReference type="Proteomes" id="UP000594454">
    <property type="component" value="Chromosome 4"/>
</dbReference>
<evidence type="ECO:0000313" key="2">
    <source>
        <dbReference type="Proteomes" id="UP000594454"/>
    </source>
</evidence>